<dbReference type="EMBL" id="BMOF01000044">
    <property type="protein sequence ID" value="GGK05154.1"/>
    <property type="molecule type" value="Genomic_DNA"/>
</dbReference>
<dbReference type="Proteomes" id="UP000637720">
    <property type="component" value="Unassembled WGS sequence"/>
</dbReference>
<evidence type="ECO:0000313" key="2">
    <source>
        <dbReference type="EMBL" id="GGK05154.1"/>
    </source>
</evidence>
<dbReference type="InterPro" id="IPR025917">
    <property type="entry name" value="YuiB"/>
</dbReference>
<reference evidence="2" key="2">
    <citation type="submission" date="2020-09" db="EMBL/GenBank/DDBJ databases">
        <authorList>
            <person name="Sun Q."/>
            <person name="Ohkuma M."/>
        </authorList>
    </citation>
    <scope>NUCLEOTIDE SEQUENCE</scope>
    <source>
        <strain evidence="2">JCM 14719</strain>
    </source>
</reference>
<name>A0A8J3B9X8_9BACI</name>
<accession>A0A8J3B9X8</accession>
<keyword evidence="1" id="KW-1133">Transmembrane helix</keyword>
<keyword evidence="1" id="KW-0472">Membrane</keyword>
<feature type="transmembrane region" description="Helical" evidence="1">
    <location>
        <begin position="6"/>
        <end position="28"/>
    </location>
</feature>
<evidence type="ECO:0000256" key="1">
    <source>
        <dbReference type="SAM" id="Phobius"/>
    </source>
</evidence>
<keyword evidence="3" id="KW-1185">Reference proteome</keyword>
<protein>
    <submittedName>
        <fullName evidence="2">Uncharacterized protein</fullName>
    </submittedName>
</protein>
<proteinExistence type="predicted"/>
<keyword evidence="1" id="KW-0812">Transmembrane</keyword>
<dbReference type="Pfam" id="PF14068">
    <property type="entry name" value="YuiB"/>
    <property type="match status" value="2"/>
</dbReference>
<sequence length="89" mass="9887">MPGAINIGQFIVSIPLFFLLFFGLAFILNMLIKTTWFPVYAYLALVGGVYAYLGKLAVVDVVILFFGLLGAACGGWAIRTLRRKGYRMF</sequence>
<comment type="caution">
    <text evidence="2">The sequence shown here is derived from an EMBL/GenBank/DDBJ whole genome shotgun (WGS) entry which is preliminary data.</text>
</comment>
<feature type="transmembrane region" description="Helical" evidence="1">
    <location>
        <begin position="35"/>
        <end position="53"/>
    </location>
</feature>
<evidence type="ECO:0000313" key="3">
    <source>
        <dbReference type="Proteomes" id="UP000637720"/>
    </source>
</evidence>
<dbReference type="RefSeq" id="WP_373288441.1">
    <property type="nucleotide sequence ID" value="NZ_BMOF01000044.1"/>
</dbReference>
<organism evidence="2 3">
    <name type="scientific">Calditerricola satsumensis</name>
    <dbReference type="NCBI Taxonomy" id="373054"/>
    <lineage>
        <taxon>Bacteria</taxon>
        <taxon>Bacillati</taxon>
        <taxon>Bacillota</taxon>
        <taxon>Bacilli</taxon>
        <taxon>Bacillales</taxon>
        <taxon>Bacillaceae</taxon>
        <taxon>Calditerricola</taxon>
    </lineage>
</organism>
<dbReference type="AlphaFoldDB" id="A0A8J3B9X8"/>
<gene>
    <name evidence="2" type="ORF">GCM10007043_18940</name>
</gene>
<feature type="transmembrane region" description="Helical" evidence="1">
    <location>
        <begin position="59"/>
        <end position="78"/>
    </location>
</feature>
<reference evidence="2" key="1">
    <citation type="journal article" date="2014" name="Int. J. Syst. Evol. Microbiol.">
        <title>Complete genome sequence of Corynebacterium casei LMG S-19264T (=DSM 44701T), isolated from a smear-ripened cheese.</title>
        <authorList>
            <consortium name="US DOE Joint Genome Institute (JGI-PGF)"/>
            <person name="Walter F."/>
            <person name="Albersmeier A."/>
            <person name="Kalinowski J."/>
            <person name="Ruckert C."/>
        </authorList>
    </citation>
    <scope>NUCLEOTIDE SEQUENCE</scope>
    <source>
        <strain evidence="2">JCM 14719</strain>
    </source>
</reference>